<protein>
    <submittedName>
        <fullName evidence="1">Uncharacterized protein</fullName>
    </submittedName>
</protein>
<dbReference type="AlphaFoldDB" id="A0A423K8L2"/>
<accession>A0A423K8L2</accession>
<evidence type="ECO:0000313" key="2">
    <source>
        <dbReference type="Proteomes" id="UP000285349"/>
    </source>
</evidence>
<dbReference type="EMBL" id="MOBQ01000012">
    <property type="protein sequence ID" value="RON48109.1"/>
    <property type="molecule type" value="Genomic_DNA"/>
</dbReference>
<reference evidence="1 2" key="1">
    <citation type="submission" date="2016-10" db="EMBL/GenBank/DDBJ databases">
        <title>Comparative genome analysis of multiple Pseudomonas spp. focuses on biocontrol and plant growth promoting traits.</title>
        <authorList>
            <person name="Tao X.-Y."/>
            <person name="Taylor C.G."/>
        </authorList>
    </citation>
    <scope>NUCLEOTIDE SEQUENCE [LARGE SCALE GENOMIC DNA]</scope>
    <source>
        <strain evidence="1 2">37A10</strain>
    </source>
</reference>
<sequence length="76" mass="8293">MLVITRSATIIVVVPVPAAVGENDTAAQGKQSDQGNQQCDSTEHFKILMVIAAMKPNLFIGCNMRLRLPAFIPVRR</sequence>
<proteinExistence type="predicted"/>
<evidence type="ECO:0000313" key="1">
    <source>
        <dbReference type="EMBL" id="RON48109.1"/>
    </source>
</evidence>
<dbReference type="Proteomes" id="UP000285349">
    <property type="component" value="Unassembled WGS sequence"/>
</dbReference>
<gene>
    <name evidence="1" type="ORF">BK666_10585</name>
</gene>
<organism evidence="1 2">
    <name type="scientific">Pseudomonas frederiksbergensis</name>
    <dbReference type="NCBI Taxonomy" id="104087"/>
    <lineage>
        <taxon>Bacteria</taxon>
        <taxon>Pseudomonadati</taxon>
        <taxon>Pseudomonadota</taxon>
        <taxon>Gammaproteobacteria</taxon>
        <taxon>Pseudomonadales</taxon>
        <taxon>Pseudomonadaceae</taxon>
        <taxon>Pseudomonas</taxon>
    </lineage>
</organism>
<comment type="caution">
    <text evidence="1">The sequence shown here is derived from an EMBL/GenBank/DDBJ whole genome shotgun (WGS) entry which is preliminary data.</text>
</comment>
<name>A0A423K8L2_9PSED</name>